<proteinExistence type="predicted"/>
<evidence type="ECO:0000313" key="1">
    <source>
        <dbReference type="EMBL" id="MCS4122758.1"/>
    </source>
</evidence>
<accession>A0A9X3A9B1</accession>
<dbReference type="EMBL" id="JANUBL010000009">
    <property type="protein sequence ID" value="MCS4122758.1"/>
    <property type="molecule type" value="Genomic_DNA"/>
</dbReference>
<name>A0A9X3A9B1_9BACT</name>
<dbReference type="Pfam" id="PF11848">
    <property type="entry name" value="DUF3368"/>
    <property type="match status" value="1"/>
</dbReference>
<gene>
    <name evidence="1" type="ORF">GGP45_003125</name>
</gene>
<protein>
    <submittedName>
        <fullName evidence="1">Nucleic acid-binding protein</fullName>
    </submittedName>
</protein>
<dbReference type="Proteomes" id="UP001155144">
    <property type="component" value="Unassembled WGS sequence"/>
</dbReference>
<sequence>MTVVCDTSPLLLLTRADRLHLLRALYSTVVVPDEVL</sequence>
<dbReference type="AlphaFoldDB" id="A0A9X3A9B1"/>
<comment type="caution">
    <text evidence="1">The sequence shown here is derived from an EMBL/GenBank/DDBJ whole genome shotgun (WGS) entry which is preliminary data.</text>
</comment>
<evidence type="ECO:0000313" key="2">
    <source>
        <dbReference type="Proteomes" id="UP001155144"/>
    </source>
</evidence>
<organism evidence="1 2">
    <name type="scientific">Salinibacter ruber</name>
    <dbReference type="NCBI Taxonomy" id="146919"/>
    <lineage>
        <taxon>Bacteria</taxon>
        <taxon>Pseudomonadati</taxon>
        <taxon>Rhodothermota</taxon>
        <taxon>Rhodothermia</taxon>
        <taxon>Rhodothermales</taxon>
        <taxon>Salinibacteraceae</taxon>
        <taxon>Salinibacter</taxon>
    </lineage>
</organism>
<dbReference type="InterPro" id="IPR021799">
    <property type="entry name" value="PIN-like_prokaryotic"/>
</dbReference>
<reference evidence="1" key="1">
    <citation type="submission" date="2022-08" db="EMBL/GenBank/DDBJ databases">
        <title>Genomic Encyclopedia of Type Strains, Phase V (KMG-V): Genome sequencing to study the core and pangenomes of soil and plant-associated prokaryotes.</title>
        <authorList>
            <person name="Whitman W."/>
        </authorList>
    </citation>
    <scope>NUCLEOTIDE SEQUENCE</scope>
    <source>
        <strain evidence="1">SP3026</strain>
    </source>
</reference>